<feature type="signal peptide" evidence="6">
    <location>
        <begin position="1"/>
        <end position="23"/>
    </location>
</feature>
<comment type="caution">
    <text evidence="7">The sequence shown here is derived from an EMBL/GenBank/DDBJ whole genome shotgun (WGS) entry which is preliminary data.</text>
</comment>
<dbReference type="Proteomes" id="UP000283644">
    <property type="component" value="Unassembled WGS sequence"/>
</dbReference>
<keyword evidence="5" id="KW-0574">Periplasm</keyword>
<keyword evidence="4 6" id="KW-0732">Signal</keyword>
<feature type="chain" id="PRO_5019271560" evidence="6">
    <location>
        <begin position="24"/>
        <end position="351"/>
    </location>
</feature>
<reference evidence="7 8" key="1">
    <citation type="submission" date="2018-09" db="EMBL/GenBank/DDBJ databases">
        <title>Genome sequencing of Nocardioides immobilis CCTCC AB 2017083 for comparison to Nocardioides silvaticus.</title>
        <authorList>
            <person name="Li C."/>
            <person name="Wang G."/>
        </authorList>
    </citation>
    <scope>NUCLEOTIDE SEQUENCE [LARGE SCALE GENOMIC DNA]</scope>
    <source>
        <strain evidence="7 8">CCTCC AB 2017083</strain>
    </source>
</reference>
<comment type="subcellular location">
    <subcellularLocation>
        <location evidence="1">Periplasm</location>
    </subcellularLocation>
</comment>
<dbReference type="SUPFAM" id="SSF53850">
    <property type="entry name" value="Periplasmic binding protein-like II"/>
    <property type="match status" value="1"/>
</dbReference>
<organism evidence="7 8">
    <name type="scientific">Nocardioides immobilis</name>
    <dbReference type="NCBI Taxonomy" id="2049295"/>
    <lineage>
        <taxon>Bacteria</taxon>
        <taxon>Bacillati</taxon>
        <taxon>Actinomycetota</taxon>
        <taxon>Actinomycetes</taxon>
        <taxon>Propionibacteriales</taxon>
        <taxon>Nocardioidaceae</taxon>
        <taxon>Nocardioides</taxon>
    </lineage>
</organism>
<dbReference type="NCBIfam" id="TIGR00971">
    <property type="entry name" value="3a0106s03"/>
    <property type="match status" value="1"/>
</dbReference>
<evidence type="ECO:0000256" key="5">
    <source>
        <dbReference type="ARBA" id="ARBA00022764"/>
    </source>
</evidence>
<evidence type="ECO:0000256" key="1">
    <source>
        <dbReference type="ARBA" id="ARBA00004418"/>
    </source>
</evidence>
<keyword evidence="8" id="KW-1185">Reference proteome</keyword>
<dbReference type="PANTHER" id="PTHR30368">
    <property type="entry name" value="SULFATE-BINDING PROTEIN"/>
    <property type="match status" value="1"/>
</dbReference>
<gene>
    <name evidence="7" type="ORF">D0Z08_26525</name>
</gene>
<accession>A0A417XUC6</accession>
<evidence type="ECO:0000256" key="2">
    <source>
        <dbReference type="ARBA" id="ARBA00006099"/>
    </source>
</evidence>
<comment type="similarity">
    <text evidence="2">Belongs to the prokaryotic sulfate-binding protein family.</text>
</comment>
<dbReference type="EMBL" id="QXGH01000036">
    <property type="protein sequence ID" value="RHW24104.1"/>
    <property type="molecule type" value="Genomic_DNA"/>
</dbReference>
<evidence type="ECO:0000256" key="3">
    <source>
        <dbReference type="ARBA" id="ARBA00022448"/>
    </source>
</evidence>
<dbReference type="GO" id="GO:0140104">
    <property type="term" value="F:molecular carrier activity"/>
    <property type="evidence" value="ECO:0007669"/>
    <property type="project" value="InterPro"/>
</dbReference>
<sequence>MKKTVKATVAGSLAVLTALTATACTSAGGSSSSDTLSVVAFSVMESANDGVYEAFEDTDAGEDITFAPSYGASGDQSRAVVDGKEADYVHFSLETDVTRLVDEGLVAEDWKEATPTNGIATSSVVVFVVREGNPLGIDSWDDLAKPGVEIVTPNPGSSGAARWNILAAWAHIIGNGGTEAEAEQFVSDLLANTPALPASGREATSAFVEGDQDVLLSYENEAILAKQNGEAIDYVVPQDTLLIENPAAVTVDAKDGAEEFLDFVTSAEAQALYAGYGFRPVAGVEGVELPEVEGANDPADPFPAPQQLFTIDGDFGGWSVAAEKFFADGEDGEPLGIIPRLIEQSGADAQE</sequence>
<dbReference type="Gene3D" id="3.40.190.10">
    <property type="entry name" value="Periplasmic binding protein-like II"/>
    <property type="match status" value="2"/>
</dbReference>
<dbReference type="AlphaFoldDB" id="A0A417XUC6"/>
<evidence type="ECO:0000313" key="7">
    <source>
        <dbReference type="EMBL" id="RHW24104.1"/>
    </source>
</evidence>
<evidence type="ECO:0000256" key="4">
    <source>
        <dbReference type="ARBA" id="ARBA00022729"/>
    </source>
</evidence>
<dbReference type="Pfam" id="PF13531">
    <property type="entry name" value="SBP_bac_11"/>
    <property type="match status" value="1"/>
</dbReference>
<evidence type="ECO:0000313" key="8">
    <source>
        <dbReference type="Proteomes" id="UP000283644"/>
    </source>
</evidence>
<dbReference type="GO" id="GO:0042597">
    <property type="term" value="C:periplasmic space"/>
    <property type="evidence" value="ECO:0007669"/>
    <property type="project" value="UniProtKB-SubCell"/>
</dbReference>
<protein>
    <submittedName>
        <fullName evidence="7">Sulfate ABC transporter substrate-binding protein</fullName>
    </submittedName>
</protein>
<keyword evidence="3" id="KW-0813">Transport</keyword>
<evidence type="ECO:0000256" key="6">
    <source>
        <dbReference type="SAM" id="SignalP"/>
    </source>
</evidence>
<dbReference type="OrthoDB" id="9802127at2"/>
<dbReference type="InterPro" id="IPR005669">
    <property type="entry name" value="Thiosulph/SO4-bd"/>
</dbReference>
<dbReference type="GO" id="GO:1902358">
    <property type="term" value="P:sulfate transmembrane transport"/>
    <property type="evidence" value="ECO:0007669"/>
    <property type="project" value="InterPro"/>
</dbReference>
<proteinExistence type="inferred from homology"/>
<name>A0A417XUC6_9ACTN</name>
<dbReference type="PANTHER" id="PTHR30368:SF2">
    <property type="entry name" value="SULFATE-BINDING PROTEIN"/>
    <property type="match status" value="1"/>
</dbReference>
<dbReference type="PROSITE" id="PS51257">
    <property type="entry name" value="PROKAR_LIPOPROTEIN"/>
    <property type="match status" value="1"/>
</dbReference>